<reference evidence="9" key="2">
    <citation type="submission" date="2021-02" db="EMBL/GenBank/DDBJ databases">
        <authorList>
            <person name="Kimball J.A."/>
            <person name="Haas M.W."/>
            <person name="Macchietto M."/>
            <person name="Kono T."/>
            <person name="Duquette J."/>
            <person name="Shao M."/>
        </authorList>
    </citation>
    <scope>NUCLEOTIDE SEQUENCE</scope>
    <source>
        <tissue evidence="9">Fresh leaf tissue</tissue>
    </source>
</reference>
<evidence type="ECO:0000313" key="10">
    <source>
        <dbReference type="Proteomes" id="UP000729402"/>
    </source>
</evidence>
<proteinExistence type="inferred from homology"/>
<evidence type="ECO:0000256" key="4">
    <source>
        <dbReference type="ARBA" id="ARBA00023163"/>
    </source>
</evidence>
<dbReference type="InterPro" id="IPR022905">
    <property type="entry name" value="Rpo11-like"/>
</dbReference>
<dbReference type="GO" id="GO:0005736">
    <property type="term" value="C:RNA polymerase I complex"/>
    <property type="evidence" value="ECO:0007669"/>
    <property type="project" value="TreeGrafter"/>
</dbReference>
<dbReference type="AlphaFoldDB" id="A0A8J6C0G7"/>
<keyword evidence="4" id="KW-0804">Transcription</keyword>
<dbReference type="PANTHER" id="PTHR13946">
    <property type="entry name" value="DNA-DIRECTED RNA POLYMERASE I,II,III"/>
    <property type="match status" value="1"/>
</dbReference>
<reference evidence="9" key="1">
    <citation type="journal article" date="2021" name="bioRxiv">
        <title>Whole Genome Assembly and Annotation of Northern Wild Rice, Zizania palustris L., Supports a Whole Genome Duplication in the Zizania Genus.</title>
        <authorList>
            <person name="Haas M."/>
            <person name="Kono T."/>
            <person name="Macchietto M."/>
            <person name="Millas R."/>
            <person name="McGilp L."/>
            <person name="Shao M."/>
            <person name="Duquette J."/>
            <person name="Hirsch C.N."/>
            <person name="Kimball J."/>
        </authorList>
    </citation>
    <scope>NUCLEOTIDE SEQUENCE</scope>
    <source>
        <tissue evidence="9">Fresh leaf tissue</tissue>
    </source>
</reference>
<dbReference type="GO" id="GO:0006362">
    <property type="term" value="P:transcription elongation by RNA polymerase I"/>
    <property type="evidence" value="ECO:0007669"/>
    <property type="project" value="TreeGrafter"/>
</dbReference>
<evidence type="ECO:0000256" key="1">
    <source>
        <dbReference type="ARBA" id="ARBA00004123"/>
    </source>
</evidence>
<dbReference type="EMBL" id="JAAALK010000079">
    <property type="protein sequence ID" value="KAG8098996.1"/>
    <property type="molecule type" value="Genomic_DNA"/>
</dbReference>
<feature type="compositionally biased region" description="Basic residues" evidence="7">
    <location>
        <begin position="66"/>
        <end position="76"/>
    </location>
</feature>
<dbReference type="HAMAP" id="MF_00261">
    <property type="entry name" value="RNApol_arch_Rpo11"/>
    <property type="match status" value="1"/>
</dbReference>
<evidence type="ECO:0000256" key="6">
    <source>
        <dbReference type="ARBA" id="ARBA00025751"/>
    </source>
</evidence>
<dbReference type="Pfam" id="PF13656">
    <property type="entry name" value="RNA_pol_L_2"/>
    <property type="match status" value="1"/>
</dbReference>
<evidence type="ECO:0000313" key="9">
    <source>
        <dbReference type="EMBL" id="KAG8098996.1"/>
    </source>
</evidence>
<dbReference type="FunFam" id="3.30.1360.10:FF:000006">
    <property type="entry name" value="DNA-directed RNA polymerases I and III subunit RPAC2"/>
    <property type="match status" value="1"/>
</dbReference>
<dbReference type="GO" id="GO:0003677">
    <property type="term" value="F:DNA binding"/>
    <property type="evidence" value="ECO:0007669"/>
    <property type="project" value="InterPro"/>
</dbReference>
<dbReference type="PANTHER" id="PTHR13946:SF28">
    <property type="entry name" value="DNA-DIRECTED RNA POLYMERASES I AND III SUBUNIT RPAC2"/>
    <property type="match status" value="1"/>
</dbReference>
<feature type="domain" description="DNA-directed RNA polymerase RBP11-like dimerisation" evidence="8">
    <location>
        <begin position="189"/>
        <end position="259"/>
    </location>
</feature>
<dbReference type="InterPro" id="IPR008193">
    <property type="entry name" value="RNA_pol_Rpb11_13-16kDa_CS"/>
</dbReference>
<evidence type="ECO:0000259" key="8">
    <source>
        <dbReference type="Pfam" id="PF13656"/>
    </source>
</evidence>
<name>A0A8J6C0G7_ZIZPA</name>
<sequence length="286" mass="30418">MDLHRTLSPNSPVAPSAKNPPSGEPASAVRRRRGPSPRPAPPSAKIRLPRRPPSSPAPSSTEPRSAVRRGAPRRRGPSPAPPSAETGAAPPFAKTGAAEARAPRCRPPRPALPSAEIQLPRHRPSSPAPPSTEPRAAVHLGTVVLLSECFSPLSFGHGCSPHPVRGAATSPGKEVATMEHGSVTDSTASSFSIMEEDHTLANSVRFVLNQDPRVAFCGYSIPHPADNKVNIRVQTTGDPAKDVLKDSLQDLMVMCQHVRGTFDNAVSDFRQNKTAEGMDIDLNKKK</sequence>
<dbReference type="GO" id="GO:0005666">
    <property type="term" value="C:RNA polymerase III complex"/>
    <property type="evidence" value="ECO:0007669"/>
    <property type="project" value="TreeGrafter"/>
</dbReference>
<evidence type="ECO:0000256" key="7">
    <source>
        <dbReference type="SAM" id="MobiDB-lite"/>
    </source>
</evidence>
<comment type="similarity">
    <text evidence="6">Belongs to the archaeal Rpo11/eukaryotic RPB11/RPC19 RNA polymerase subunit family.</text>
</comment>
<dbReference type="Proteomes" id="UP000729402">
    <property type="component" value="Unassembled WGS sequence"/>
</dbReference>
<gene>
    <name evidence="9" type="ORF">GUJ93_ZPchr0013g36777</name>
</gene>
<protein>
    <recommendedName>
        <fullName evidence="2">DNA-directed RNA polymerases I and III subunit RPAC2</fullName>
    </recommendedName>
</protein>
<keyword evidence="10" id="KW-1185">Reference proteome</keyword>
<evidence type="ECO:0000256" key="5">
    <source>
        <dbReference type="ARBA" id="ARBA00023242"/>
    </source>
</evidence>
<keyword evidence="5" id="KW-0539">Nucleus</keyword>
<organism evidence="9 10">
    <name type="scientific">Zizania palustris</name>
    <name type="common">Northern wild rice</name>
    <dbReference type="NCBI Taxonomy" id="103762"/>
    <lineage>
        <taxon>Eukaryota</taxon>
        <taxon>Viridiplantae</taxon>
        <taxon>Streptophyta</taxon>
        <taxon>Embryophyta</taxon>
        <taxon>Tracheophyta</taxon>
        <taxon>Spermatophyta</taxon>
        <taxon>Magnoliopsida</taxon>
        <taxon>Liliopsida</taxon>
        <taxon>Poales</taxon>
        <taxon>Poaceae</taxon>
        <taxon>BOP clade</taxon>
        <taxon>Oryzoideae</taxon>
        <taxon>Oryzeae</taxon>
        <taxon>Zizaniinae</taxon>
        <taxon>Zizania</taxon>
    </lineage>
</organism>
<dbReference type="GO" id="GO:0006383">
    <property type="term" value="P:transcription by RNA polymerase III"/>
    <property type="evidence" value="ECO:0007669"/>
    <property type="project" value="TreeGrafter"/>
</dbReference>
<evidence type="ECO:0000256" key="3">
    <source>
        <dbReference type="ARBA" id="ARBA00022478"/>
    </source>
</evidence>
<dbReference type="InterPro" id="IPR009025">
    <property type="entry name" value="RBP11-like_dimer"/>
</dbReference>
<feature type="region of interest" description="Disordered" evidence="7">
    <location>
        <begin position="1"/>
        <end position="134"/>
    </location>
</feature>
<comment type="subcellular location">
    <subcellularLocation>
        <location evidence="1">Nucleus</location>
    </subcellularLocation>
</comment>
<evidence type="ECO:0000256" key="2">
    <source>
        <dbReference type="ARBA" id="ARBA00022079"/>
    </source>
</evidence>
<dbReference type="CDD" id="cd07029">
    <property type="entry name" value="RNAP_I_III_AC19"/>
    <property type="match status" value="1"/>
</dbReference>
<dbReference type="OrthoDB" id="510325at2759"/>
<accession>A0A8J6C0G7</accession>
<dbReference type="PROSITE" id="PS01154">
    <property type="entry name" value="RNA_POL_L_13KD"/>
    <property type="match status" value="1"/>
</dbReference>
<keyword evidence="3" id="KW-0240">DNA-directed RNA polymerase</keyword>
<comment type="caution">
    <text evidence="9">The sequence shown here is derived from an EMBL/GenBank/DDBJ whole genome shotgun (WGS) entry which is preliminary data.</text>
</comment>
<dbReference type="GO" id="GO:0003899">
    <property type="term" value="F:DNA-directed RNA polymerase activity"/>
    <property type="evidence" value="ECO:0007669"/>
    <property type="project" value="InterPro"/>
</dbReference>
<dbReference type="InterPro" id="IPR033898">
    <property type="entry name" value="RNAP_AC19"/>
</dbReference>
<dbReference type="GO" id="GO:0046983">
    <property type="term" value="F:protein dimerization activity"/>
    <property type="evidence" value="ECO:0007669"/>
    <property type="project" value="InterPro"/>
</dbReference>